<dbReference type="PATRIC" id="fig|1359167.3.peg.799"/>
<dbReference type="InterPro" id="IPR016156">
    <property type="entry name" value="FAD/NAD-linked_Rdtase_dimer_sf"/>
</dbReference>
<evidence type="ECO:0000256" key="9">
    <source>
        <dbReference type="ARBA" id="ARBA00023027"/>
    </source>
</evidence>
<dbReference type="Gene3D" id="3.50.50.60">
    <property type="entry name" value="FAD/NAD(P)-binding domain"/>
    <property type="match status" value="2"/>
</dbReference>
<keyword evidence="14" id="KW-0547">Nucleotide-binding</keyword>
<feature type="binding site" evidence="14">
    <location>
        <begin position="143"/>
        <end position="145"/>
    </location>
    <ligand>
        <name>FAD</name>
        <dbReference type="ChEBI" id="CHEBI:57692"/>
    </ligand>
</feature>
<dbReference type="PANTHER" id="PTHR22912:SF217">
    <property type="entry name" value="DIHYDROLIPOYL DEHYDROGENASE"/>
    <property type="match status" value="1"/>
</dbReference>
<dbReference type="Pfam" id="PF07992">
    <property type="entry name" value="Pyr_redox_2"/>
    <property type="match status" value="1"/>
</dbReference>
<evidence type="ECO:0000256" key="3">
    <source>
        <dbReference type="ARBA" id="ARBA00012608"/>
    </source>
</evidence>
<dbReference type="NCBIfam" id="TIGR01350">
    <property type="entry name" value="lipoamide_DH"/>
    <property type="match status" value="1"/>
</dbReference>
<dbReference type="RefSeq" id="WP_045805120.1">
    <property type="nucleotide sequence ID" value="NZ_LANU01000003.1"/>
</dbReference>
<keyword evidence="9 14" id="KW-0520">NAD</keyword>
<keyword evidence="8 16" id="KW-0560">Oxidoreductase</keyword>
<dbReference type="GO" id="GO:0006103">
    <property type="term" value="P:2-oxoglutarate metabolic process"/>
    <property type="evidence" value="ECO:0007669"/>
    <property type="project" value="TreeGrafter"/>
</dbReference>
<evidence type="ECO:0000256" key="14">
    <source>
        <dbReference type="PIRSR" id="PIRSR000350-3"/>
    </source>
</evidence>
<evidence type="ECO:0000256" key="1">
    <source>
        <dbReference type="ARBA" id="ARBA00004496"/>
    </source>
</evidence>
<dbReference type="InterPro" id="IPR050151">
    <property type="entry name" value="Class-I_Pyr_Nuc-Dis_Oxidored"/>
</dbReference>
<sequence length="471" mass="51114">MTKHEFLIIGSGPGGYIAAIRAAQLGYDVAIVEQENTLGGICLNWGCIPTKSLLQSASIYHNIRKADIFGITIKDVKFDFNKVIERSRNVVEKLSNGISVLMKKNNIKVYHGTAKLLGNSTVKITDLSNKTINITSTYIILATGSKAKSIPGIDFDNNIIWNAKNAMIPDKLPESLLIIGSGAIGVEFASFYNTFGTQVTMVELKDNILPLEDHEISECMHNILSNKGIKIHTKSSITKLEKFNNYAKIQVSDRIHLQVDKIILAAGVQPNSNNIGLENTQIKTDSAGFIITDQYCYTNEPGVYAIGDVAGPPCLAHKASHEAVLCVESIAVKENKITNSQYKVHSINKNNIPSCIFSIPQIASVGLTENQAQNQGYTTKIGKFNANCSGKAVAIDETEGFVKVIIDKSTGELLGAHMIGAEVTEMINGYVIGKQVEATDQDIISSIFPHPTLSEMIHEAVLSSDNSSLNS</sequence>
<evidence type="ECO:0000256" key="12">
    <source>
        <dbReference type="ARBA" id="ARBA00049187"/>
    </source>
</evidence>
<keyword evidence="7 14" id="KW-0274">FAD</keyword>
<feature type="domain" description="Pyridine nucleotide-disulphide oxidoreductase dimerisation" evidence="17">
    <location>
        <begin position="352"/>
        <end position="460"/>
    </location>
</feature>
<evidence type="ECO:0000256" key="2">
    <source>
        <dbReference type="ARBA" id="ARBA00007532"/>
    </source>
</evidence>
<evidence type="ECO:0000256" key="7">
    <source>
        <dbReference type="ARBA" id="ARBA00022827"/>
    </source>
</evidence>
<dbReference type="SUPFAM" id="SSF51905">
    <property type="entry name" value="FAD/NAD(P)-binding domain"/>
    <property type="match status" value="1"/>
</dbReference>
<dbReference type="GO" id="GO:0004148">
    <property type="term" value="F:dihydrolipoyl dehydrogenase (NADH) activity"/>
    <property type="evidence" value="ECO:0007669"/>
    <property type="project" value="UniProtKB-EC"/>
</dbReference>
<feature type="binding site" evidence="14">
    <location>
        <position position="308"/>
    </location>
    <ligand>
        <name>FAD</name>
        <dbReference type="ChEBI" id="CHEBI:57692"/>
    </ligand>
</feature>
<evidence type="ECO:0000256" key="8">
    <source>
        <dbReference type="ARBA" id="ARBA00023002"/>
    </source>
</evidence>
<keyword evidence="11 16" id="KW-0676">Redox-active center</keyword>
<dbReference type="InterPro" id="IPR001100">
    <property type="entry name" value="Pyr_nuc-diS_OxRdtase"/>
</dbReference>
<feature type="binding site" evidence="14">
    <location>
        <begin position="180"/>
        <end position="187"/>
    </location>
    <ligand>
        <name>NAD(+)</name>
        <dbReference type="ChEBI" id="CHEBI:57540"/>
    </ligand>
</feature>
<keyword evidence="6 16" id="KW-0285">Flavoprotein</keyword>
<evidence type="ECO:0000256" key="15">
    <source>
        <dbReference type="PIRSR" id="PIRSR000350-4"/>
    </source>
</evidence>
<evidence type="ECO:0000256" key="16">
    <source>
        <dbReference type="RuleBase" id="RU003692"/>
    </source>
</evidence>
<comment type="catalytic activity">
    <reaction evidence="12 16">
        <text>N(6)-[(R)-dihydrolipoyl]-L-lysyl-[protein] + NAD(+) = N(6)-[(R)-lipoyl]-L-lysyl-[protein] + NADH + H(+)</text>
        <dbReference type="Rhea" id="RHEA:15045"/>
        <dbReference type="Rhea" id="RHEA-COMP:10474"/>
        <dbReference type="Rhea" id="RHEA-COMP:10475"/>
        <dbReference type="ChEBI" id="CHEBI:15378"/>
        <dbReference type="ChEBI" id="CHEBI:57540"/>
        <dbReference type="ChEBI" id="CHEBI:57945"/>
        <dbReference type="ChEBI" id="CHEBI:83099"/>
        <dbReference type="ChEBI" id="CHEBI:83100"/>
        <dbReference type="EC" id="1.8.1.4"/>
    </reaction>
</comment>
<evidence type="ECO:0000256" key="5">
    <source>
        <dbReference type="ARBA" id="ARBA00022490"/>
    </source>
</evidence>
<dbReference type="GO" id="GO:0050660">
    <property type="term" value="F:flavin adenine dinucleotide binding"/>
    <property type="evidence" value="ECO:0007669"/>
    <property type="project" value="InterPro"/>
</dbReference>
<evidence type="ECO:0000259" key="17">
    <source>
        <dbReference type="Pfam" id="PF02852"/>
    </source>
</evidence>
<dbReference type="EC" id="1.8.1.4" evidence="3 16"/>
<dbReference type="PIRSF" id="PIRSF000350">
    <property type="entry name" value="Mercury_reductase_MerA"/>
    <property type="match status" value="1"/>
</dbReference>
<dbReference type="PRINTS" id="PR00411">
    <property type="entry name" value="PNDRDTASEI"/>
</dbReference>
<evidence type="ECO:0000256" key="13">
    <source>
        <dbReference type="PIRSR" id="PIRSR000350-2"/>
    </source>
</evidence>
<evidence type="ECO:0000313" key="20">
    <source>
        <dbReference type="Proteomes" id="UP000033546"/>
    </source>
</evidence>
<dbReference type="InterPro" id="IPR006258">
    <property type="entry name" value="Lipoamide_DH"/>
</dbReference>
<dbReference type="InterPro" id="IPR012999">
    <property type="entry name" value="Pyr_OxRdtase_I_AS"/>
</dbReference>
<dbReference type="FunFam" id="3.30.390.30:FF:000001">
    <property type="entry name" value="Dihydrolipoyl dehydrogenase"/>
    <property type="match status" value="1"/>
</dbReference>
<dbReference type="InterPro" id="IPR023753">
    <property type="entry name" value="FAD/NAD-binding_dom"/>
</dbReference>
<dbReference type="InterPro" id="IPR036188">
    <property type="entry name" value="FAD/NAD-bd_sf"/>
</dbReference>
<dbReference type="PANTHER" id="PTHR22912">
    <property type="entry name" value="DISULFIDE OXIDOREDUCTASE"/>
    <property type="match status" value="1"/>
</dbReference>
<dbReference type="PRINTS" id="PR00368">
    <property type="entry name" value="FADPNR"/>
</dbReference>
<keyword evidence="10" id="KW-1015">Disulfide bond</keyword>
<proteinExistence type="inferred from homology"/>
<comment type="subcellular location">
    <subcellularLocation>
        <location evidence="1">Cytoplasm</location>
    </subcellularLocation>
</comment>
<dbReference type="PROSITE" id="PS00076">
    <property type="entry name" value="PYRIDINE_REDOX_1"/>
    <property type="match status" value="1"/>
</dbReference>
<accession>A0A0F3N5K9</accession>
<evidence type="ECO:0000313" key="19">
    <source>
        <dbReference type="EMBL" id="KJV63378.1"/>
    </source>
</evidence>
<reference evidence="19 20" key="1">
    <citation type="submission" date="2015-02" db="EMBL/GenBank/DDBJ databases">
        <title>Genome Sequencing of Rickettsiales.</title>
        <authorList>
            <person name="Daugherty S.C."/>
            <person name="Su Q."/>
            <person name="Abolude K."/>
            <person name="Beier-Sexton M."/>
            <person name="Carlyon J.A."/>
            <person name="Carter R."/>
            <person name="Day N.P."/>
            <person name="Dumler S.J."/>
            <person name="Dyachenko V."/>
            <person name="Godinez A."/>
            <person name="Kurtti T.J."/>
            <person name="Lichay M."/>
            <person name="Mullins K.E."/>
            <person name="Ott S."/>
            <person name="Pappas-Brown V."/>
            <person name="Paris D.H."/>
            <person name="Patel P."/>
            <person name="Richards A.L."/>
            <person name="Sadzewicz L."/>
            <person name="Sears K."/>
            <person name="Seidman D."/>
            <person name="Sengamalay N."/>
            <person name="Stenos J."/>
            <person name="Tallon L.J."/>
            <person name="Vincent G."/>
            <person name="Fraser C.M."/>
            <person name="Munderloh U."/>
            <person name="Dunning-Hotopp J.C."/>
        </authorList>
    </citation>
    <scope>NUCLEOTIDE SEQUENCE [LARGE SCALE GENOMIC DNA]</scope>
    <source>
        <strain evidence="19 20">EmCRT</strain>
    </source>
</reference>
<comment type="caution">
    <text evidence="19">The sequence shown here is derived from an EMBL/GenBank/DDBJ whole genome shotgun (WGS) entry which is preliminary data.</text>
</comment>
<feature type="binding site" evidence="14">
    <location>
        <position position="203"/>
    </location>
    <ligand>
        <name>NAD(+)</name>
        <dbReference type="ChEBI" id="CHEBI:57540"/>
    </ligand>
</feature>
<comment type="miscellaneous">
    <text evidence="16">The active site is a redox-active disulfide bond.</text>
</comment>
<evidence type="ECO:0000256" key="10">
    <source>
        <dbReference type="ARBA" id="ARBA00023157"/>
    </source>
</evidence>
<comment type="similarity">
    <text evidence="2 16">Belongs to the class-I pyridine nucleotide-disulfide oxidoreductase family.</text>
</comment>
<dbReference type="EMBL" id="LANU01000003">
    <property type="protein sequence ID" value="KJV63378.1"/>
    <property type="molecule type" value="Genomic_DNA"/>
</dbReference>
<feature type="domain" description="FAD/NAD(P)-binding" evidence="18">
    <location>
        <begin position="6"/>
        <end position="323"/>
    </location>
</feature>
<dbReference type="Pfam" id="PF02852">
    <property type="entry name" value="Pyr_redox_dim"/>
    <property type="match status" value="1"/>
</dbReference>
<evidence type="ECO:0000256" key="4">
    <source>
        <dbReference type="ARBA" id="ARBA00016961"/>
    </source>
</evidence>
<evidence type="ECO:0000259" key="18">
    <source>
        <dbReference type="Pfam" id="PF07992"/>
    </source>
</evidence>
<dbReference type="Proteomes" id="UP000033546">
    <property type="component" value="Unassembled WGS sequence"/>
</dbReference>
<dbReference type="Gene3D" id="3.30.390.30">
    <property type="match status" value="1"/>
</dbReference>
<feature type="binding site" evidence="14">
    <location>
        <position position="267"/>
    </location>
    <ligand>
        <name>NAD(+)</name>
        <dbReference type="ChEBI" id="CHEBI:57540"/>
    </ligand>
</feature>
<evidence type="ECO:0000256" key="11">
    <source>
        <dbReference type="ARBA" id="ARBA00023284"/>
    </source>
</evidence>
<gene>
    <name evidence="19" type="ORF">EMUCRT_0832</name>
</gene>
<dbReference type="GO" id="GO:0005737">
    <property type="term" value="C:cytoplasm"/>
    <property type="evidence" value="ECO:0007669"/>
    <property type="project" value="UniProtKB-SubCell"/>
</dbReference>
<comment type="cofactor">
    <cofactor evidence="14 16">
        <name>FAD</name>
        <dbReference type="ChEBI" id="CHEBI:57692"/>
    </cofactor>
    <text evidence="14 16">Binds 1 FAD per subunit.</text>
</comment>
<dbReference type="AlphaFoldDB" id="A0A0F3N5K9"/>
<dbReference type="InterPro" id="IPR004099">
    <property type="entry name" value="Pyr_nucl-diS_OxRdtase_dimer"/>
</dbReference>
<keyword evidence="5" id="KW-0963">Cytoplasm</keyword>
<organism evidence="19 20">
    <name type="scientific">Ehrlichia cf. muris str. EmCRT</name>
    <dbReference type="NCBI Taxonomy" id="1359167"/>
    <lineage>
        <taxon>Bacteria</taxon>
        <taxon>Pseudomonadati</taxon>
        <taxon>Pseudomonadota</taxon>
        <taxon>Alphaproteobacteria</taxon>
        <taxon>Rickettsiales</taxon>
        <taxon>Anaplasmataceae</taxon>
        <taxon>Ehrlichia</taxon>
    </lineage>
</organism>
<dbReference type="SUPFAM" id="SSF55424">
    <property type="entry name" value="FAD/NAD-linked reductases, dimerisation (C-terminal) domain"/>
    <property type="match status" value="1"/>
</dbReference>
<feature type="binding site" evidence="14">
    <location>
        <position position="51"/>
    </location>
    <ligand>
        <name>FAD</name>
        <dbReference type="ChEBI" id="CHEBI:57692"/>
    </ligand>
</feature>
<evidence type="ECO:0000256" key="6">
    <source>
        <dbReference type="ARBA" id="ARBA00022630"/>
    </source>
</evidence>
<feature type="active site" description="Proton acceptor" evidence="13">
    <location>
        <position position="450"/>
    </location>
</feature>
<protein>
    <recommendedName>
        <fullName evidence="4 16">Dihydrolipoyl dehydrogenase</fullName>
        <ecNumber evidence="3 16">1.8.1.4</ecNumber>
    </recommendedName>
</protein>
<feature type="disulfide bond" description="Redox-active" evidence="15">
    <location>
        <begin position="42"/>
        <end position="47"/>
    </location>
</feature>
<name>A0A0F3N5K9_9RICK</name>